<evidence type="ECO:0000313" key="1">
    <source>
        <dbReference type="EMBL" id="OHT20233.1"/>
    </source>
</evidence>
<dbReference type="RefSeq" id="WP_070933877.1">
    <property type="nucleotide sequence ID" value="NZ_MIPT01000001.1"/>
</dbReference>
<protein>
    <submittedName>
        <fullName evidence="1">Uncharacterized protein</fullName>
    </submittedName>
</protein>
<sequence length="114" mass="12597">MIKPAFLKAQMAKAKARRRTPSFLRRLVAQAIDATARAHYGEAYSMKCLQAAKALQTALDRFGIGGRMWMGAFCSVEVYAAAGHDTWGGFWGAEHHVWFVTGFNELVDLTTGDN</sequence>
<accession>A0A1S1HG95</accession>
<comment type="caution">
    <text evidence="1">The sequence shown here is derived from an EMBL/GenBank/DDBJ whole genome shotgun (WGS) entry which is preliminary data.</text>
</comment>
<name>A0A1S1HG95_9SPHN</name>
<reference evidence="1 2" key="1">
    <citation type="submission" date="2016-09" db="EMBL/GenBank/DDBJ databases">
        <title>Metabolic pathway, cell adaptation mechanisms and a novel monoxygenase revealed through proteogenomic-transcription analysis of a Sphingomonas haloaromaticamans strain degrading the fungicide ortho-phenylphenol.</title>
        <authorList>
            <person name="Perruchon C."/>
            <person name="Papadopoulou E.S."/>
            <person name="Rousidou C."/>
            <person name="Vasileiadis S."/>
            <person name="Tanou G."/>
            <person name="Amoutzias G."/>
            <person name="Molassiotis A."/>
            <person name="Karpouzas D.G."/>
        </authorList>
    </citation>
    <scope>NUCLEOTIDE SEQUENCE [LARGE SCALE GENOMIC DNA]</scope>
    <source>
        <strain evidence="1 2">P3</strain>
    </source>
</reference>
<evidence type="ECO:0000313" key="2">
    <source>
        <dbReference type="Proteomes" id="UP000179467"/>
    </source>
</evidence>
<proteinExistence type="predicted"/>
<dbReference type="EMBL" id="MIPT01000001">
    <property type="protein sequence ID" value="OHT20233.1"/>
    <property type="molecule type" value="Genomic_DNA"/>
</dbReference>
<organism evidence="1 2">
    <name type="scientific">Edaphosphingomonas haloaromaticamans</name>
    <dbReference type="NCBI Taxonomy" id="653954"/>
    <lineage>
        <taxon>Bacteria</taxon>
        <taxon>Pseudomonadati</taxon>
        <taxon>Pseudomonadota</taxon>
        <taxon>Alphaproteobacteria</taxon>
        <taxon>Sphingomonadales</taxon>
        <taxon>Rhizorhabdaceae</taxon>
        <taxon>Edaphosphingomonas</taxon>
    </lineage>
</organism>
<keyword evidence="2" id="KW-1185">Reference proteome</keyword>
<dbReference type="OrthoDB" id="5295305at2"/>
<dbReference type="Proteomes" id="UP000179467">
    <property type="component" value="Unassembled WGS sequence"/>
</dbReference>
<gene>
    <name evidence="1" type="ORF">BHE75_02228</name>
</gene>
<dbReference type="AlphaFoldDB" id="A0A1S1HG95"/>